<evidence type="ECO:0000256" key="1">
    <source>
        <dbReference type="SAM" id="MobiDB-lite"/>
    </source>
</evidence>
<gene>
    <name evidence="2" type="ORF">E2C01_055391</name>
</gene>
<reference evidence="2 3" key="1">
    <citation type="submission" date="2019-05" db="EMBL/GenBank/DDBJ databases">
        <title>Another draft genome of Portunus trituberculatus and its Hox gene families provides insights of decapod evolution.</title>
        <authorList>
            <person name="Jeong J.-H."/>
            <person name="Song I."/>
            <person name="Kim S."/>
            <person name="Choi T."/>
            <person name="Kim D."/>
            <person name="Ryu S."/>
            <person name="Kim W."/>
        </authorList>
    </citation>
    <scope>NUCLEOTIDE SEQUENCE [LARGE SCALE GENOMIC DNA]</scope>
    <source>
        <tissue evidence="2">Muscle</tissue>
    </source>
</reference>
<dbReference type="AlphaFoldDB" id="A0A5B7GMK4"/>
<protein>
    <submittedName>
        <fullName evidence="2">Uncharacterized protein</fullName>
    </submittedName>
</protein>
<dbReference type="OrthoDB" id="6288034at2759"/>
<sequence length="209" mass="22785">MLSLEWDNDCLHQYEDEVPLQDSSEHVFQPSTQDRHQLLPDHSSLELDLEEELMSTTGGVEDMVASPFCNAPMTISIDSAIHSGTGSRSASSSPVPSGMGHSLLRYAPWLPSLQVHVLDSPCELHPHRQSCLKSIPRASKSRPFGAGVCGSRQVCQLVGPARPSEHLSVHRTQVGDEEKSVTDDSPSFDSALELSDRLGKSFSGLWSPL</sequence>
<keyword evidence="3" id="KW-1185">Reference proteome</keyword>
<evidence type="ECO:0000313" key="3">
    <source>
        <dbReference type="Proteomes" id="UP000324222"/>
    </source>
</evidence>
<evidence type="ECO:0000313" key="2">
    <source>
        <dbReference type="EMBL" id="MPC61321.1"/>
    </source>
</evidence>
<accession>A0A5B7GMK4</accession>
<feature type="region of interest" description="Disordered" evidence="1">
    <location>
        <begin position="165"/>
        <end position="190"/>
    </location>
</feature>
<comment type="caution">
    <text evidence="2">The sequence shown here is derived from an EMBL/GenBank/DDBJ whole genome shotgun (WGS) entry which is preliminary data.</text>
</comment>
<name>A0A5B7GMK4_PORTR</name>
<proteinExistence type="predicted"/>
<feature type="compositionally biased region" description="Basic and acidic residues" evidence="1">
    <location>
        <begin position="165"/>
        <end position="182"/>
    </location>
</feature>
<dbReference type="Proteomes" id="UP000324222">
    <property type="component" value="Unassembled WGS sequence"/>
</dbReference>
<organism evidence="2 3">
    <name type="scientific">Portunus trituberculatus</name>
    <name type="common">Swimming crab</name>
    <name type="synonym">Neptunus trituberculatus</name>
    <dbReference type="NCBI Taxonomy" id="210409"/>
    <lineage>
        <taxon>Eukaryota</taxon>
        <taxon>Metazoa</taxon>
        <taxon>Ecdysozoa</taxon>
        <taxon>Arthropoda</taxon>
        <taxon>Crustacea</taxon>
        <taxon>Multicrustacea</taxon>
        <taxon>Malacostraca</taxon>
        <taxon>Eumalacostraca</taxon>
        <taxon>Eucarida</taxon>
        <taxon>Decapoda</taxon>
        <taxon>Pleocyemata</taxon>
        <taxon>Brachyura</taxon>
        <taxon>Eubrachyura</taxon>
        <taxon>Portunoidea</taxon>
        <taxon>Portunidae</taxon>
        <taxon>Portuninae</taxon>
        <taxon>Portunus</taxon>
    </lineage>
</organism>
<dbReference type="EMBL" id="VSRR010018413">
    <property type="protein sequence ID" value="MPC61321.1"/>
    <property type="molecule type" value="Genomic_DNA"/>
</dbReference>